<keyword evidence="5" id="KW-1185">Reference proteome</keyword>
<dbReference type="PROSITE" id="PS50977">
    <property type="entry name" value="HTH_TETR_2"/>
    <property type="match status" value="1"/>
</dbReference>
<dbReference type="InterPro" id="IPR050109">
    <property type="entry name" value="HTH-type_TetR-like_transc_reg"/>
</dbReference>
<accession>S5T1F6</accession>
<evidence type="ECO:0000313" key="5">
    <source>
        <dbReference type="Proteomes" id="UP000015388"/>
    </source>
</evidence>
<protein>
    <submittedName>
        <fullName evidence="4">TetR family transcriptional regulator</fullName>
    </submittedName>
</protein>
<keyword evidence="1 2" id="KW-0238">DNA-binding</keyword>
<dbReference type="PANTHER" id="PTHR30055:SF146">
    <property type="entry name" value="HTH-TYPE TRANSCRIPTIONAL DUAL REGULATOR CECR"/>
    <property type="match status" value="1"/>
</dbReference>
<sequence length="198" mass="20967">MSTMTAEKPRRRLSPAQRRAALLAAATEAFSAAGYDEVQVTDVAAAADASPALVFHYFGSKAGLHAHTVEAVLDELTDRWSAATAEPAPSARERVRVLLEESLGVAARTRLLIAAGDEPAATTAVRAAARERRVQLLRDNLVLTSGWDRHTVAVPAWLGFVDAAVGDWIAHGRPEQLRAPLLTACLGALEGALGDWAG</sequence>
<gene>
    <name evidence="4" type="ORF">B841_04565</name>
</gene>
<organism evidence="4 5">
    <name type="scientific">Corynebacterium maris DSM 45190</name>
    <dbReference type="NCBI Taxonomy" id="1224163"/>
    <lineage>
        <taxon>Bacteria</taxon>
        <taxon>Bacillati</taxon>
        <taxon>Actinomycetota</taxon>
        <taxon>Actinomycetes</taxon>
        <taxon>Mycobacteriales</taxon>
        <taxon>Corynebacteriaceae</taxon>
        <taxon>Corynebacterium</taxon>
    </lineage>
</organism>
<dbReference type="SUPFAM" id="SSF46689">
    <property type="entry name" value="Homeodomain-like"/>
    <property type="match status" value="1"/>
</dbReference>
<evidence type="ECO:0000256" key="2">
    <source>
        <dbReference type="PROSITE-ProRule" id="PRU00335"/>
    </source>
</evidence>
<dbReference type="eggNOG" id="COG1309">
    <property type="taxonomic scope" value="Bacteria"/>
</dbReference>
<dbReference type="PANTHER" id="PTHR30055">
    <property type="entry name" value="HTH-TYPE TRANSCRIPTIONAL REGULATOR RUTR"/>
    <property type="match status" value="1"/>
</dbReference>
<evidence type="ECO:0000259" key="3">
    <source>
        <dbReference type="PROSITE" id="PS50977"/>
    </source>
</evidence>
<feature type="domain" description="HTH tetR-type" evidence="3">
    <location>
        <begin position="16"/>
        <end position="76"/>
    </location>
</feature>
<dbReference type="EMBL" id="CP003924">
    <property type="protein sequence ID" value="AGS34390.1"/>
    <property type="molecule type" value="Genomic_DNA"/>
</dbReference>
<proteinExistence type="predicted"/>
<dbReference type="HOGENOM" id="CLU_069356_11_0_11"/>
<dbReference type="KEGG" id="cmd:B841_04565"/>
<dbReference type="GO" id="GO:0000976">
    <property type="term" value="F:transcription cis-regulatory region binding"/>
    <property type="evidence" value="ECO:0007669"/>
    <property type="project" value="TreeGrafter"/>
</dbReference>
<dbReference type="PATRIC" id="fig|1224163.3.peg.913"/>
<feature type="DNA-binding region" description="H-T-H motif" evidence="2">
    <location>
        <begin position="39"/>
        <end position="58"/>
    </location>
</feature>
<dbReference type="STRING" id="1224163.B841_04565"/>
<dbReference type="Pfam" id="PF00440">
    <property type="entry name" value="TetR_N"/>
    <property type="match status" value="1"/>
</dbReference>
<dbReference type="Proteomes" id="UP000015388">
    <property type="component" value="Chromosome"/>
</dbReference>
<dbReference type="InterPro" id="IPR001647">
    <property type="entry name" value="HTH_TetR"/>
</dbReference>
<evidence type="ECO:0000256" key="1">
    <source>
        <dbReference type="ARBA" id="ARBA00023125"/>
    </source>
</evidence>
<evidence type="ECO:0000313" key="4">
    <source>
        <dbReference type="EMBL" id="AGS34390.1"/>
    </source>
</evidence>
<dbReference type="PRINTS" id="PR00455">
    <property type="entry name" value="HTHTETR"/>
</dbReference>
<dbReference type="GO" id="GO:0003700">
    <property type="term" value="F:DNA-binding transcription factor activity"/>
    <property type="evidence" value="ECO:0007669"/>
    <property type="project" value="TreeGrafter"/>
</dbReference>
<dbReference type="InterPro" id="IPR009057">
    <property type="entry name" value="Homeodomain-like_sf"/>
</dbReference>
<dbReference type="Gene3D" id="1.10.357.10">
    <property type="entry name" value="Tetracycline Repressor, domain 2"/>
    <property type="match status" value="1"/>
</dbReference>
<reference evidence="4 5" key="1">
    <citation type="submission" date="2012-11" db="EMBL/GenBank/DDBJ databases">
        <title>The complete genome sequence of Corynebacterium maris Coryn-1 (=DSM 45190).</title>
        <authorList>
            <person name="Schaffert L."/>
            <person name="Albersmeier A."/>
            <person name="Kalinowski J."/>
            <person name="Ruckert C."/>
        </authorList>
    </citation>
    <scope>NUCLEOTIDE SEQUENCE [LARGE SCALE GENOMIC DNA]</scope>
    <source>
        <strain evidence="5">Coryn-1</strain>
    </source>
</reference>
<dbReference type="AlphaFoldDB" id="S5T1F6"/>
<name>S5T1F6_9CORY</name>